<evidence type="ECO:0000313" key="2">
    <source>
        <dbReference type="EMBL" id="GFY54880.1"/>
    </source>
</evidence>
<gene>
    <name evidence="2" type="ORF">TNIN_363281</name>
</gene>
<sequence>MSFHKPGTNHSIAQMADGTNTTLPDELFDQPTTKMDSGSFVSKLQNFMKQPKLVESSTTSIQNFVHQDLKSHSQMFERIDCVKKKHLNNQMKHHLPL</sequence>
<dbReference type="AlphaFoldDB" id="A0A8X6XLQ3"/>
<accession>A0A8X6XLQ3</accession>
<proteinExistence type="predicted"/>
<dbReference type="EMBL" id="BMAV01010055">
    <property type="protein sequence ID" value="GFY54880.1"/>
    <property type="molecule type" value="Genomic_DNA"/>
</dbReference>
<comment type="caution">
    <text evidence="2">The sequence shown here is derived from an EMBL/GenBank/DDBJ whole genome shotgun (WGS) entry which is preliminary data.</text>
</comment>
<keyword evidence="3" id="KW-1185">Reference proteome</keyword>
<reference evidence="2" key="1">
    <citation type="submission" date="2020-08" db="EMBL/GenBank/DDBJ databases">
        <title>Multicomponent nature underlies the extraordinary mechanical properties of spider dragline silk.</title>
        <authorList>
            <person name="Kono N."/>
            <person name="Nakamura H."/>
            <person name="Mori M."/>
            <person name="Yoshida Y."/>
            <person name="Ohtoshi R."/>
            <person name="Malay A.D."/>
            <person name="Moran D.A.P."/>
            <person name="Tomita M."/>
            <person name="Numata K."/>
            <person name="Arakawa K."/>
        </authorList>
    </citation>
    <scope>NUCLEOTIDE SEQUENCE</scope>
</reference>
<protein>
    <submittedName>
        <fullName evidence="2">Uncharacterized protein</fullName>
    </submittedName>
</protein>
<organism evidence="2 3">
    <name type="scientific">Trichonephila inaurata madagascariensis</name>
    <dbReference type="NCBI Taxonomy" id="2747483"/>
    <lineage>
        <taxon>Eukaryota</taxon>
        <taxon>Metazoa</taxon>
        <taxon>Ecdysozoa</taxon>
        <taxon>Arthropoda</taxon>
        <taxon>Chelicerata</taxon>
        <taxon>Arachnida</taxon>
        <taxon>Araneae</taxon>
        <taxon>Araneomorphae</taxon>
        <taxon>Entelegynae</taxon>
        <taxon>Araneoidea</taxon>
        <taxon>Nephilidae</taxon>
        <taxon>Trichonephila</taxon>
        <taxon>Trichonephila inaurata</taxon>
    </lineage>
</organism>
<evidence type="ECO:0000256" key="1">
    <source>
        <dbReference type="SAM" id="MobiDB-lite"/>
    </source>
</evidence>
<feature type="compositionally biased region" description="Polar residues" evidence="1">
    <location>
        <begin position="8"/>
        <end position="23"/>
    </location>
</feature>
<feature type="region of interest" description="Disordered" evidence="1">
    <location>
        <begin position="1"/>
        <end position="35"/>
    </location>
</feature>
<name>A0A8X6XLQ3_9ARAC</name>
<dbReference type="Proteomes" id="UP000886998">
    <property type="component" value="Unassembled WGS sequence"/>
</dbReference>
<evidence type="ECO:0000313" key="3">
    <source>
        <dbReference type="Proteomes" id="UP000886998"/>
    </source>
</evidence>